<keyword evidence="5" id="KW-0067">ATP-binding</keyword>
<evidence type="ECO:0000256" key="7">
    <source>
        <dbReference type="SAM" id="MobiDB-lite"/>
    </source>
</evidence>
<dbReference type="InterPro" id="IPR014721">
    <property type="entry name" value="Ribsml_uS5_D2-typ_fold_subgr"/>
</dbReference>
<dbReference type="InterPro" id="IPR013750">
    <property type="entry name" value="GHMP_kinase_C_dom"/>
</dbReference>
<dbReference type="InterPro" id="IPR006206">
    <property type="entry name" value="Mevalonate/galactokinase"/>
</dbReference>
<evidence type="ECO:0000259" key="10">
    <source>
        <dbReference type="Pfam" id="PF10509"/>
    </source>
</evidence>
<dbReference type="Proteomes" id="UP001212097">
    <property type="component" value="Chromosome"/>
</dbReference>
<dbReference type="InterPro" id="IPR020568">
    <property type="entry name" value="Ribosomal_Su5_D2-typ_SF"/>
</dbReference>
<dbReference type="InterPro" id="IPR036554">
    <property type="entry name" value="GHMP_kinase_C_sf"/>
</dbReference>
<dbReference type="PIRSF" id="PIRSF000530">
    <property type="entry name" value="Galactokinase"/>
    <property type="match status" value="1"/>
</dbReference>
<evidence type="ECO:0000256" key="3">
    <source>
        <dbReference type="ARBA" id="ARBA00022741"/>
    </source>
</evidence>
<feature type="domain" description="GHMP kinase C-terminal" evidence="9">
    <location>
        <begin position="292"/>
        <end position="371"/>
    </location>
</feature>
<keyword evidence="6" id="KW-0119">Carbohydrate metabolism</keyword>
<keyword evidence="4" id="KW-0418">Kinase</keyword>
<dbReference type="RefSeq" id="WP_271418127.1">
    <property type="nucleotide sequence ID" value="NZ_CP115668.1"/>
</dbReference>
<sequence>MTRWFVPGRIEVLGKHTDYAGGSTLVAAVDRGVTISVESGDMGLTASTDAAPGELSLKAGCDPKLPAGHWGRYAQAVLDRLTANFGELAPARIRLTSDLPLASGMSSSSALVSAIVLGLADFNGLPGTTAWQDNITDDVDLAGYLACHENGMTFKGLAGDAGVGTFGGSEDHTAMVCSEAGQLGQFRFCPIRLERRVPFPEDMSFVVMVSGVAAEKTGAARHLYNAASLATREIVSRWNSSTGRHDAVIGDTLVVDPDAEKLYEVVRDREDLTRRLDHFLTESERIIPGASEALASGDLEGFGRMAHESQLAAEELLGNQVPQTSALARIAQDLGAVGSTSFGAGFGGSVWALVSSAEAKEFADKWLAAYRDEYPEEGSQASTIVTRPGSAARRLD</sequence>
<dbReference type="PANTHER" id="PTHR10457:SF7">
    <property type="entry name" value="GALACTOKINASE-RELATED"/>
    <property type="match status" value="1"/>
</dbReference>
<evidence type="ECO:0000256" key="6">
    <source>
        <dbReference type="ARBA" id="ARBA00023144"/>
    </source>
</evidence>
<gene>
    <name evidence="11" type="ORF">O6R08_10945</name>
</gene>
<dbReference type="PRINTS" id="PR00959">
    <property type="entry name" value="MEVGALKINASE"/>
</dbReference>
<dbReference type="EMBL" id="CP115668">
    <property type="protein sequence ID" value="WCC79943.1"/>
    <property type="molecule type" value="Genomic_DNA"/>
</dbReference>
<evidence type="ECO:0000313" key="11">
    <source>
        <dbReference type="EMBL" id="WCC79943.1"/>
    </source>
</evidence>
<name>A0ABY7QY14_9ACTN</name>
<evidence type="ECO:0000256" key="4">
    <source>
        <dbReference type="ARBA" id="ARBA00022777"/>
    </source>
</evidence>
<feature type="region of interest" description="Disordered" evidence="7">
    <location>
        <begin position="377"/>
        <end position="396"/>
    </location>
</feature>
<reference evidence="11 12" key="2">
    <citation type="submission" date="2023-06" db="EMBL/GenBank/DDBJ databases">
        <title>The Gram-positive Non-spore-bearing Anaerobic Bacilli of Human Feces.</title>
        <authorList>
            <person name="Eggerth A.H."/>
        </authorList>
    </citation>
    <scope>NUCLEOTIDE SEQUENCE [LARGE SCALE GENOMIC DNA]</scope>
    <source>
        <strain evidence="11 12">CBA3108</strain>
    </source>
</reference>
<dbReference type="Gene3D" id="3.30.70.890">
    <property type="entry name" value="GHMP kinase, C-terminal domain"/>
    <property type="match status" value="1"/>
</dbReference>
<keyword evidence="12" id="KW-1185">Reference proteome</keyword>
<reference evidence="11 12" key="1">
    <citation type="submission" date="2023-01" db="EMBL/GenBank/DDBJ databases">
        <authorList>
            <person name="Lee S.H."/>
            <person name="Jung H.S."/>
            <person name="Yun J.U."/>
        </authorList>
    </citation>
    <scope>NUCLEOTIDE SEQUENCE [LARGE SCALE GENOMIC DNA]</scope>
    <source>
        <strain evidence="11 12">CBA3108</strain>
    </source>
</reference>
<dbReference type="Pfam" id="PF08544">
    <property type="entry name" value="GHMP_kinases_C"/>
    <property type="match status" value="1"/>
</dbReference>
<dbReference type="Pfam" id="PF00288">
    <property type="entry name" value="GHMP_kinases_N"/>
    <property type="match status" value="1"/>
</dbReference>
<dbReference type="PANTHER" id="PTHR10457">
    <property type="entry name" value="MEVALONATE KINASE/GALACTOKINASE"/>
    <property type="match status" value="1"/>
</dbReference>
<evidence type="ECO:0000256" key="1">
    <source>
        <dbReference type="ARBA" id="ARBA00006566"/>
    </source>
</evidence>
<dbReference type="Pfam" id="PF10509">
    <property type="entry name" value="GalKase_gal_bdg"/>
    <property type="match status" value="1"/>
</dbReference>
<dbReference type="InterPro" id="IPR006204">
    <property type="entry name" value="GHMP_kinase_N_dom"/>
</dbReference>
<dbReference type="SUPFAM" id="SSF54211">
    <property type="entry name" value="Ribosomal protein S5 domain 2-like"/>
    <property type="match status" value="1"/>
</dbReference>
<comment type="similarity">
    <text evidence="1">Belongs to the GHMP kinase family. GalK subfamily.</text>
</comment>
<feature type="domain" description="GHMP kinase N-terminal" evidence="8">
    <location>
        <begin position="73"/>
        <end position="127"/>
    </location>
</feature>
<dbReference type="Gene3D" id="3.30.230.10">
    <property type="match status" value="1"/>
</dbReference>
<dbReference type="InterPro" id="IPR019539">
    <property type="entry name" value="GalKase_N"/>
</dbReference>
<protein>
    <submittedName>
        <fullName evidence="11">Galactokinase</fullName>
    </submittedName>
</protein>
<evidence type="ECO:0000313" key="12">
    <source>
        <dbReference type="Proteomes" id="UP001212097"/>
    </source>
</evidence>
<dbReference type="SUPFAM" id="SSF55060">
    <property type="entry name" value="GHMP Kinase, C-terminal domain"/>
    <property type="match status" value="1"/>
</dbReference>
<evidence type="ECO:0000259" key="9">
    <source>
        <dbReference type="Pfam" id="PF08544"/>
    </source>
</evidence>
<evidence type="ECO:0000256" key="5">
    <source>
        <dbReference type="ARBA" id="ARBA00022840"/>
    </source>
</evidence>
<keyword evidence="6" id="KW-0299">Galactose metabolism</keyword>
<feature type="domain" description="Galactokinase N-terminal" evidence="10">
    <location>
        <begin position="4"/>
        <end position="37"/>
    </location>
</feature>
<evidence type="ECO:0000259" key="8">
    <source>
        <dbReference type="Pfam" id="PF00288"/>
    </source>
</evidence>
<dbReference type="InterPro" id="IPR000705">
    <property type="entry name" value="Galactokinase"/>
</dbReference>
<dbReference type="InterPro" id="IPR006203">
    <property type="entry name" value="GHMP_knse_ATP-bd_CS"/>
</dbReference>
<evidence type="ECO:0000256" key="2">
    <source>
        <dbReference type="ARBA" id="ARBA00022679"/>
    </source>
</evidence>
<keyword evidence="3" id="KW-0547">Nucleotide-binding</keyword>
<dbReference type="PROSITE" id="PS00627">
    <property type="entry name" value="GHMP_KINASES_ATP"/>
    <property type="match status" value="1"/>
</dbReference>
<dbReference type="PRINTS" id="PR00473">
    <property type="entry name" value="GALCTOKINASE"/>
</dbReference>
<organism evidence="11 12">
    <name type="scientific">Cutibacterium equinum</name>
    <dbReference type="NCBI Taxonomy" id="3016342"/>
    <lineage>
        <taxon>Bacteria</taxon>
        <taxon>Bacillati</taxon>
        <taxon>Actinomycetota</taxon>
        <taxon>Actinomycetes</taxon>
        <taxon>Propionibacteriales</taxon>
        <taxon>Propionibacteriaceae</taxon>
        <taxon>Cutibacterium</taxon>
    </lineage>
</organism>
<proteinExistence type="inferred from homology"/>
<accession>A0ABY7QY14</accession>
<keyword evidence="2" id="KW-0808">Transferase</keyword>